<accession>A0AAD4L5A0</accession>
<dbReference type="InterPro" id="IPR045339">
    <property type="entry name" value="DUF6534"/>
</dbReference>
<reference evidence="4" key="1">
    <citation type="submission" date="2022-01" db="EMBL/GenBank/DDBJ databases">
        <title>Comparative genomics reveals a dynamic genome evolution in the ectomycorrhizal milk-cap (Lactarius) mushrooms.</title>
        <authorList>
            <consortium name="DOE Joint Genome Institute"/>
            <person name="Lebreton A."/>
            <person name="Tang N."/>
            <person name="Kuo A."/>
            <person name="LaButti K."/>
            <person name="Drula E."/>
            <person name="Barry K."/>
            <person name="Clum A."/>
            <person name="Lipzen A."/>
            <person name="Mousain D."/>
            <person name="Ng V."/>
            <person name="Wang R."/>
            <person name="Wang X."/>
            <person name="Dai Y."/>
            <person name="Henrissat B."/>
            <person name="Grigoriev I.V."/>
            <person name="Guerin-Laguette A."/>
            <person name="Yu F."/>
            <person name="Martin F.M."/>
        </authorList>
    </citation>
    <scope>NUCLEOTIDE SEQUENCE</scope>
    <source>
        <strain evidence="4">QP</strain>
    </source>
</reference>
<feature type="transmembrane region" description="Helical" evidence="2">
    <location>
        <begin position="66"/>
        <end position="88"/>
    </location>
</feature>
<feature type="transmembrane region" description="Helical" evidence="2">
    <location>
        <begin position="229"/>
        <end position="256"/>
    </location>
</feature>
<evidence type="ECO:0000313" key="4">
    <source>
        <dbReference type="EMBL" id="KAH8978709.1"/>
    </source>
</evidence>
<proteinExistence type="predicted"/>
<organism evidence="4 5">
    <name type="scientific">Lactarius akahatsu</name>
    <dbReference type="NCBI Taxonomy" id="416441"/>
    <lineage>
        <taxon>Eukaryota</taxon>
        <taxon>Fungi</taxon>
        <taxon>Dikarya</taxon>
        <taxon>Basidiomycota</taxon>
        <taxon>Agaricomycotina</taxon>
        <taxon>Agaricomycetes</taxon>
        <taxon>Russulales</taxon>
        <taxon>Russulaceae</taxon>
        <taxon>Lactarius</taxon>
    </lineage>
</organism>
<keyword evidence="2" id="KW-0812">Transmembrane</keyword>
<keyword evidence="2" id="KW-0472">Membrane</keyword>
<feature type="region of interest" description="Disordered" evidence="1">
    <location>
        <begin position="314"/>
        <end position="343"/>
    </location>
</feature>
<comment type="caution">
    <text evidence="4">The sequence shown here is derived from an EMBL/GenBank/DDBJ whole genome shotgun (WGS) entry which is preliminary data.</text>
</comment>
<dbReference type="Pfam" id="PF20152">
    <property type="entry name" value="DUF6534"/>
    <property type="match status" value="1"/>
</dbReference>
<evidence type="ECO:0000313" key="5">
    <source>
        <dbReference type="Proteomes" id="UP001201163"/>
    </source>
</evidence>
<evidence type="ECO:0000259" key="3">
    <source>
        <dbReference type="Pfam" id="PF20152"/>
    </source>
</evidence>
<feature type="transmembrane region" description="Helical" evidence="2">
    <location>
        <begin position="12"/>
        <end position="36"/>
    </location>
</feature>
<dbReference type="EMBL" id="JAKELL010000210">
    <property type="protein sequence ID" value="KAH8978709.1"/>
    <property type="molecule type" value="Genomic_DNA"/>
</dbReference>
<name>A0AAD4L5A0_9AGAM</name>
<protein>
    <recommendedName>
        <fullName evidence="3">DUF6534 domain-containing protein</fullName>
    </recommendedName>
</protein>
<feature type="domain" description="DUF6534" evidence="3">
    <location>
        <begin position="202"/>
        <end position="288"/>
    </location>
</feature>
<sequence>MPALIPVDNTLGALFIGTFLSSIIYGVTWLQVYSYYSGHSSEDRWPLKSFVGPPRAMSHTWNLNEALQVAFLMLVDTVGLVFCIYTTYQFGITNFGDYRSLLTDVWSHSAMSLSAIVLSASVQHFYAYRIYRLSGGSPYLPAAIVRPCNLFGAGTHSHEQSVTSLTEFSIGIVYSAKILMHIHDPYSGSFKGFFIATLTPKVLCDIFVTSGMVYYLLSNRTQVRRTNNVLNLLAIYSINCGILHLVSAIVCVTLFAKYPDTLIYAPFLFITFRLSLCAFMAILNSRDYLRETLDGPGGVVTTFTQPEFRTGTTVPWGAQGTMKPSTNTPVPPTRPRSGRSEGATDIVLMDLEETSELSTGKAHPLGTEAHRSSGAHRRL</sequence>
<feature type="transmembrane region" description="Helical" evidence="2">
    <location>
        <begin position="193"/>
        <end position="217"/>
    </location>
</feature>
<gene>
    <name evidence="4" type="ORF">EDB92DRAFT_2107904</name>
</gene>
<keyword evidence="2" id="KW-1133">Transmembrane helix</keyword>
<feature type="region of interest" description="Disordered" evidence="1">
    <location>
        <begin position="356"/>
        <end position="379"/>
    </location>
</feature>
<dbReference type="AlphaFoldDB" id="A0AAD4L5A0"/>
<evidence type="ECO:0000256" key="1">
    <source>
        <dbReference type="SAM" id="MobiDB-lite"/>
    </source>
</evidence>
<dbReference type="Proteomes" id="UP001201163">
    <property type="component" value="Unassembled WGS sequence"/>
</dbReference>
<evidence type="ECO:0000256" key="2">
    <source>
        <dbReference type="SAM" id="Phobius"/>
    </source>
</evidence>
<keyword evidence="5" id="KW-1185">Reference proteome</keyword>
<feature type="transmembrane region" description="Helical" evidence="2">
    <location>
        <begin position="109"/>
        <end position="131"/>
    </location>
</feature>
<feature type="transmembrane region" description="Helical" evidence="2">
    <location>
        <begin position="262"/>
        <end position="283"/>
    </location>
</feature>
<dbReference type="PANTHER" id="PTHR40465">
    <property type="entry name" value="CHROMOSOME 1, WHOLE GENOME SHOTGUN SEQUENCE"/>
    <property type="match status" value="1"/>
</dbReference>
<dbReference type="PANTHER" id="PTHR40465:SF1">
    <property type="entry name" value="DUF6534 DOMAIN-CONTAINING PROTEIN"/>
    <property type="match status" value="1"/>
</dbReference>